<protein>
    <submittedName>
        <fullName evidence="1">Uncharacterized protein</fullName>
    </submittedName>
</protein>
<evidence type="ECO:0000313" key="1">
    <source>
        <dbReference type="EMBL" id="KAJ7415894.1"/>
    </source>
</evidence>
<dbReference type="Proteomes" id="UP001145742">
    <property type="component" value="Unassembled WGS sequence"/>
</dbReference>
<sequence>MERGFAPLECLLPSGKNVNRVKYLGMSEPHVVSAGHGNQTGGVSRTGYGNCCGAAENDFVKQHRIEEERELCGELAVKQTQLMFLKEKGKVVELIASSSKELQN</sequence>
<proteinExistence type="predicted"/>
<accession>A0ABQ9DC71</accession>
<reference evidence="1" key="1">
    <citation type="submission" date="2019-10" db="EMBL/GenBank/DDBJ databases">
        <authorList>
            <person name="Soares A.E.R."/>
            <person name="Aleixo A."/>
            <person name="Schneider P."/>
            <person name="Miyaki C.Y."/>
            <person name="Schneider M.P."/>
            <person name="Mello C."/>
            <person name="Vasconcelos A.T.R."/>
        </authorList>
    </citation>
    <scope>NUCLEOTIDE SEQUENCE</scope>
    <source>
        <tissue evidence="1">Muscle</tissue>
    </source>
</reference>
<organism evidence="1 2">
    <name type="scientific">Willisornis vidua</name>
    <name type="common">Xingu scale-backed antbird</name>
    <dbReference type="NCBI Taxonomy" id="1566151"/>
    <lineage>
        <taxon>Eukaryota</taxon>
        <taxon>Metazoa</taxon>
        <taxon>Chordata</taxon>
        <taxon>Craniata</taxon>
        <taxon>Vertebrata</taxon>
        <taxon>Euteleostomi</taxon>
        <taxon>Archelosauria</taxon>
        <taxon>Archosauria</taxon>
        <taxon>Dinosauria</taxon>
        <taxon>Saurischia</taxon>
        <taxon>Theropoda</taxon>
        <taxon>Coelurosauria</taxon>
        <taxon>Aves</taxon>
        <taxon>Neognathae</taxon>
        <taxon>Neoaves</taxon>
        <taxon>Telluraves</taxon>
        <taxon>Australaves</taxon>
        <taxon>Passeriformes</taxon>
        <taxon>Thamnophilidae</taxon>
        <taxon>Willisornis</taxon>
    </lineage>
</organism>
<evidence type="ECO:0000313" key="2">
    <source>
        <dbReference type="Proteomes" id="UP001145742"/>
    </source>
</evidence>
<comment type="caution">
    <text evidence="1">The sequence shown here is derived from an EMBL/GenBank/DDBJ whole genome shotgun (WGS) entry which is preliminary data.</text>
</comment>
<dbReference type="EMBL" id="WHWB01033896">
    <property type="protein sequence ID" value="KAJ7415894.1"/>
    <property type="molecule type" value="Genomic_DNA"/>
</dbReference>
<gene>
    <name evidence="1" type="ORF">WISP_75462</name>
</gene>
<name>A0ABQ9DC71_9PASS</name>
<keyword evidence="2" id="KW-1185">Reference proteome</keyword>